<feature type="region of interest" description="Disordered" evidence="1">
    <location>
        <begin position="211"/>
        <end position="258"/>
    </location>
</feature>
<accession>A0A078AX60</accession>
<name>A0A078AX60_STYLE</name>
<feature type="compositionally biased region" description="Basic and acidic residues" evidence="1">
    <location>
        <begin position="307"/>
        <end position="325"/>
    </location>
</feature>
<feature type="region of interest" description="Disordered" evidence="1">
    <location>
        <begin position="302"/>
        <end position="335"/>
    </location>
</feature>
<reference evidence="2 3" key="1">
    <citation type="submission" date="2014-06" db="EMBL/GenBank/DDBJ databases">
        <authorList>
            <person name="Swart Estienne"/>
        </authorList>
    </citation>
    <scope>NUCLEOTIDE SEQUENCE [LARGE SCALE GENOMIC DNA]</scope>
    <source>
        <strain evidence="2 3">130c</strain>
    </source>
</reference>
<keyword evidence="3" id="KW-1185">Reference proteome</keyword>
<protein>
    <submittedName>
        <fullName evidence="2">Uncharacterized protein</fullName>
    </submittedName>
</protein>
<feature type="compositionally biased region" description="Low complexity" evidence="1">
    <location>
        <begin position="232"/>
        <end position="253"/>
    </location>
</feature>
<dbReference type="InParanoid" id="A0A078AX60"/>
<gene>
    <name evidence="2" type="primary">Contig5188.g5559</name>
    <name evidence="2" type="ORF">STYLEM_14924</name>
</gene>
<dbReference type="EMBL" id="CCKQ01014090">
    <property type="protein sequence ID" value="CDW85837.1"/>
    <property type="molecule type" value="Genomic_DNA"/>
</dbReference>
<evidence type="ECO:0000313" key="3">
    <source>
        <dbReference type="Proteomes" id="UP000039865"/>
    </source>
</evidence>
<organism evidence="2 3">
    <name type="scientific">Stylonychia lemnae</name>
    <name type="common">Ciliate</name>
    <dbReference type="NCBI Taxonomy" id="5949"/>
    <lineage>
        <taxon>Eukaryota</taxon>
        <taxon>Sar</taxon>
        <taxon>Alveolata</taxon>
        <taxon>Ciliophora</taxon>
        <taxon>Intramacronucleata</taxon>
        <taxon>Spirotrichea</taxon>
        <taxon>Stichotrichia</taxon>
        <taxon>Sporadotrichida</taxon>
        <taxon>Oxytrichidae</taxon>
        <taxon>Stylonychinae</taxon>
        <taxon>Stylonychia</taxon>
    </lineage>
</organism>
<proteinExistence type="predicted"/>
<dbReference type="Proteomes" id="UP000039865">
    <property type="component" value="Unassembled WGS sequence"/>
</dbReference>
<dbReference type="AlphaFoldDB" id="A0A078AX60"/>
<evidence type="ECO:0000256" key="1">
    <source>
        <dbReference type="SAM" id="MobiDB-lite"/>
    </source>
</evidence>
<sequence length="576" mass="66809">MKKIIYFYKPYVSRKELKLLTDPVTPKNDQPIPLSSLHQEMIKRLITKDDENDCYEEERMKKSKCWTYLTNLITDNQDGIVFKKLMKTVKKYQKRVAQQGLFGKKRGSSNTRKPSANARFPRRMLSKHKIKGGGGDLQNPTQNQSPITPLMQEILKTQPTLGKSRTVRGSIAITVQAFEPEAITASRKLFGKKRTKLLNIKIDPLVQPFKKEERSDNNRSGRGKRFSQLELNSIKSSKITSTESNKSSSNSSSMDKRSEISNFDDDLKQDTENNNLSFLSFGQIFKKQVTKKHQQQYINKNLSFNSKESDSEPSHKNKSKSPKERRPAKRGSDLFGQVAKRKMQKILGFPSSSNYDIQEILSPKKEAIVTTFLQQKLFNGIQQKIETEKFNEDLTKNEPQNRLKSFQQHKYEMLSLNLSPSRIILPQSKRKSIIQIRATRNSSLKNLISQNKKRPQSSQLFEREREAMNYSQIKKEREINNKTKQFLQSVEDNRRQIQQALPTSKDIISPKNIIKEIQRRRPMSGQVSSSNIIRSVLLQSRYLARIANIDQQVEVKKEKKSELAKRELFSQRFNEK</sequence>
<evidence type="ECO:0000313" key="2">
    <source>
        <dbReference type="EMBL" id="CDW85837.1"/>
    </source>
</evidence>